<dbReference type="RefSeq" id="WP_073583364.1">
    <property type="nucleotide sequence ID" value="NZ_AP024898.1"/>
</dbReference>
<dbReference type="Gene3D" id="3.20.20.370">
    <property type="entry name" value="Glycoside hydrolase/deacetylase"/>
    <property type="match status" value="1"/>
</dbReference>
<dbReference type="STRING" id="1117707.VQ7734_02677"/>
<dbReference type="InterPro" id="IPR004352">
    <property type="entry name" value="GH114_TIM-barrel"/>
</dbReference>
<name>A0A1M7YWE1_9VIBR</name>
<feature type="signal peptide" evidence="1">
    <location>
        <begin position="1"/>
        <end position="21"/>
    </location>
</feature>
<dbReference type="SUPFAM" id="SSF88713">
    <property type="entry name" value="Glycoside hydrolase/deacetylase"/>
    <property type="match status" value="1"/>
</dbReference>
<evidence type="ECO:0000313" key="4">
    <source>
        <dbReference type="Proteomes" id="UP000184600"/>
    </source>
</evidence>
<dbReference type="InterPro" id="IPR013785">
    <property type="entry name" value="Aldolase_TIM"/>
</dbReference>
<feature type="domain" description="Glycoside-hydrolase family GH114 TIM-barrel" evidence="2">
    <location>
        <begin position="49"/>
        <end position="255"/>
    </location>
</feature>
<dbReference type="PIRSF" id="PIRSF029570">
    <property type="entry name" value="UCP029570"/>
    <property type="match status" value="1"/>
</dbReference>
<protein>
    <recommendedName>
        <fullName evidence="2">Glycoside-hydrolase family GH114 TIM-barrel domain-containing protein</fullName>
    </recommendedName>
</protein>
<accession>A0A1M7YWE1</accession>
<dbReference type="SUPFAM" id="SSF51445">
    <property type="entry name" value="(Trans)glycosidases"/>
    <property type="match status" value="1"/>
</dbReference>
<organism evidence="3 4">
    <name type="scientific">Vibrio quintilis</name>
    <dbReference type="NCBI Taxonomy" id="1117707"/>
    <lineage>
        <taxon>Bacteria</taxon>
        <taxon>Pseudomonadati</taxon>
        <taxon>Pseudomonadota</taxon>
        <taxon>Gammaproteobacteria</taxon>
        <taxon>Vibrionales</taxon>
        <taxon>Vibrionaceae</taxon>
        <taxon>Vibrio</taxon>
    </lineage>
</organism>
<dbReference type="AlphaFoldDB" id="A0A1M7YWE1"/>
<feature type="chain" id="PRO_5012929646" description="Glycoside-hydrolase family GH114 TIM-barrel domain-containing protein" evidence="1">
    <location>
        <begin position="22"/>
        <end position="906"/>
    </location>
</feature>
<dbReference type="InterPro" id="IPR017853">
    <property type="entry name" value="GH"/>
</dbReference>
<dbReference type="Proteomes" id="UP000184600">
    <property type="component" value="Unassembled WGS sequence"/>
</dbReference>
<dbReference type="CDD" id="cd10922">
    <property type="entry name" value="CE4_PelA_like_C"/>
    <property type="match status" value="1"/>
</dbReference>
<dbReference type="InterPro" id="IPR016925">
    <property type="entry name" value="UCP029570"/>
</dbReference>
<dbReference type="OrthoDB" id="7292394at2"/>
<evidence type="ECO:0000259" key="2">
    <source>
        <dbReference type="Pfam" id="PF03537"/>
    </source>
</evidence>
<keyword evidence="1" id="KW-0732">Signal</keyword>
<dbReference type="InterPro" id="IPR011330">
    <property type="entry name" value="Glyco_hydro/deAcase_b/a-brl"/>
</dbReference>
<gene>
    <name evidence="3" type="ORF">VQ7734_02677</name>
</gene>
<dbReference type="EMBL" id="FRFG01000031">
    <property type="protein sequence ID" value="SHO56908.1"/>
    <property type="molecule type" value="Genomic_DNA"/>
</dbReference>
<evidence type="ECO:0000313" key="3">
    <source>
        <dbReference type="EMBL" id="SHO56908.1"/>
    </source>
</evidence>
<dbReference type="PANTHER" id="PTHR35882:SF2">
    <property type="entry name" value="PELA"/>
    <property type="match status" value="1"/>
</dbReference>
<dbReference type="Gene3D" id="3.20.20.70">
    <property type="entry name" value="Aldolase class I"/>
    <property type="match status" value="1"/>
</dbReference>
<dbReference type="Pfam" id="PF03537">
    <property type="entry name" value="Glyco_hydro_114"/>
    <property type="match status" value="1"/>
</dbReference>
<proteinExistence type="predicted"/>
<dbReference type="PANTHER" id="PTHR35882">
    <property type="entry name" value="PELA"/>
    <property type="match status" value="1"/>
</dbReference>
<sequence>MAQFSRLICFILIVFSFTASAQVSSHSIAFYYNSHLPLAEMSLYSRVVVQPDQVNKDARNWLHQRKIKLYAYLSVGESRQTGHQGLMTNTHWNSQVMDLTSASWQSAVLEQAKQLKAQGYDGLFLDTLDSYQMLKPQQQGPQRRALVALIKQLSALFSHQLILNRGFDLLPQLQGQAKFLVAEGLYTHYRPKHDTYSVTKESDQQWLINQLQQAQKLGFQVQVIDYAKPEERFAVAKKIIAAGFLPWVTDGHLQTWGTSELQPVPRKILIPYNSKRQYLTHSDVHNRLAAFIEYLGYIPAYLDMSRQSLPTIDPALYAGVISWTLETRMYSPAYVDWLLKAKGTLPLMVLGQLPQSDKLLKVFGVKMLSVTPPGPYKIRMMKPWLKGEYNALRPDAGVFPLQLIKQQDAEPLITITSADGRRLIQGVRSGRDVLIAAPWLIENLSVDDSRWMIEPYQLLSRAFQLPPIPAPDVTTESGRRRLISYIDGDAFSSLARLPGQPIAAKVIKDEILKPYKIPVTVSIVEGEVGPKGMYPEQSPYYEKIARQIFALPYVDMATHTFSHPFFWNELAGRQKVLKNAYRPYGSHLAVPDYDKIDIRREIEGSIDYINQRLAPKGKKVTAVLWSGDALPGPDPIRHTLEAGVVNVNGGDSFVTDDNPTLSEIAPLGRPEGELLYQIYAPLMNEELYTNVWHGPFDGFKRLTETFRHTDKPYRLKPFTIYYHFYSGTNPAGIRALKIVLDYALSRPNTPVQLARYARGALDFYFSGLARNDKGEWVFSSRSIPTLRIPESLGRVDLQHSRHVAGMTEDERYIHLPQGQAVFKTFVKSKPVITKPYLVSGNVVIREWSEKRIVFHSWLKAQLILANADQCHLVSSDGRRHQGVKQGNYRRFSMPRGDFSGRLVCHR</sequence>
<evidence type="ECO:0000256" key="1">
    <source>
        <dbReference type="SAM" id="SignalP"/>
    </source>
</evidence>
<dbReference type="GO" id="GO:0005975">
    <property type="term" value="P:carbohydrate metabolic process"/>
    <property type="evidence" value="ECO:0007669"/>
    <property type="project" value="InterPro"/>
</dbReference>
<keyword evidence="4" id="KW-1185">Reference proteome</keyword>
<reference evidence="4" key="1">
    <citation type="submission" date="2016-12" db="EMBL/GenBank/DDBJ databases">
        <authorList>
            <person name="Rodrigo-Torres L."/>
            <person name="Arahal R.D."/>
            <person name="Lucena T."/>
        </authorList>
    </citation>
    <scope>NUCLEOTIDE SEQUENCE [LARGE SCALE GENOMIC DNA]</scope>
</reference>